<proteinExistence type="predicted"/>
<feature type="compositionally biased region" description="Basic residues" evidence="1">
    <location>
        <begin position="66"/>
        <end position="77"/>
    </location>
</feature>
<evidence type="ECO:0000313" key="2">
    <source>
        <dbReference type="EMBL" id="MCD7451807.1"/>
    </source>
</evidence>
<keyword evidence="3" id="KW-1185">Reference proteome</keyword>
<dbReference type="Proteomes" id="UP000823775">
    <property type="component" value="Unassembled WGS sequence"/>
</dbReference>
<evidence type="ECO:0000313" key="3">
    <source>
        <dbReference type="Proteomes" id="UP000823775"/>
    </source>
</evidence>
<comment type="caution">
    <text evidence="2">The sequence shown here is derived from an EMBL/GenBank/DDBJ whole genome shotgun (WGS) entry which is preliminary data.</text>
</comment>
<gene>
    <name evidence="2" type="ORF">HAX54_013520</name>
</gene>
<organism evidence="2 3">
    <name type="scientific">Datura stramonium</name>
    <name type="common">Jimsonweed</name>
    <name type="synonym">Common thornapple</name>
    <dbReference type="NCBI Taxonomy" id="4076"/>
    <lineage>
        <taxon>Eukaryota</taxon>
        <taxon>Viridiplantae</taxon>
        <taxon>Streptophyta</taxon>
        <taxon>Embryophyta</taxon>
        <taxon>Tracheophyta</taxon>
        <taxon>Spermatophyta</taxon>
        <taxon>Magnoliopsida</taxon>
        <taxon>eudicotyledons</taxon>
        <taxon>Gunneridae</taxon>
        <taxon>Pentapetalae</taxon>
        <taxon>asterids</taxon>
        <taxon>lamiids</taxon>
        <taxon>Solanales</taxon>
        <taxon>Solanaceae</taxon>
        <taxon>Solanoideae</taxon>
        <taxon>Datureae</taxon>
        <taxon>Datura</taxon>
    </lineage>
</organism>
<feature type="non-terminal residue" evidence="2">
    <location>
        <position position="157"/>
    </location>
</feature>
<feature type="region of interest" description="Disordered" evidence="1">
    <location>
        <begin position="127"/>
        <end position="157"/>
    </location>
</feature>
<dbReference type="EMBL" id="JACEIK010000182">
    <property type="protein sequence ID" value="MCD7451807.1"/>
    <property type="molecule type" value="Genomic_DNA"/>
</dbReference>
<sequence length="157" mass="17407">MAEASHLILEDAHAKSDLPEKRCSGQREAGICRCAVQRDWYVHRRASNSATGLGPITDDSSYYKTYQRRGPRIKKAQPGRSKESSLLKQKTIWRVIGLKPSPIAGQAANLAINPVLSANQRIHKNFHAEQKTATPEFLSSDADDEGDMPQSIPRILS</sequence>
<accession>A0ABS8RYY0</accession>
<feature type="region of interest" description="Disordered" evidence="1">
    <location>
        <begin position="53"/>
        <end position="85"/>
    </location>
</feature>
<reference evidence="2 3" key="1">
    <citation type="journal article" date="2021" name="BMC Genomics">
        <title>Datura genome reveals duplications of psychoactive alkaloid biosynthetic genes and high mutation rate following tissue culture.</title>
        <authorList>
            <person name="Rajewski A."/>
            <person name="Carter-House D."/>
            <person name="Stajich J."/>
            <person name="Litt A."/>
        </authorList>
    </citation>
    <scope>NUCLEOTIDE SEQUENCE [LARGE SCALE GENOMIC DNA]</scope>
    <source>
        <strain evidence="2">AR-01</strain>
    </source>
</reference>
<protein>
    <submittedName>
        <fullName evidence="2">Uncharacterized protein</fullName>
    </submittedName>
</protein>
<name>A0ABS8RYY0_DATST</name>
<evidence type="ECO:0000256" key="1">
    <source>
        <dbReference type="SAM" id="MobiDB-lite"/>
    </source>
</evidence>